<feature type="disulfide bond" evidence="5">
    <location>
        <begin position="367"/>
        <end position="376"/>
    </location>
</feature>
<feature type="domain" description="EGF-like" evidence="7">
    <location>
        <begin position="266"/>
        <end position="302"/>
    </location>
</feature>
<name>A0ABM1T363_LIMPO</name>
<dbReference type="InterPro" id="IPR018097">
    <property type="entry name" value="EGF_Ca-bd_CS"/>
</dbReference>
<feature type="disulfide bond" evidence="5">
    <location>
        <begin position="193"/>
        <end position="210"/>
    </location>
</feature>
<evidence type="ECO:0000313" key="8">
    <source>
        <dbReference type="Proteomes" id="UP000694941"/>
    </source>
</evidence>
<evidence type="ECO:0000259" key="7">
    <source>
        <dbReference type="PROSITE" id="PS50026"/>
    </source>
</evidence>
<dbReference type="InterPro" id="IPR001881">
    <property type="entry name" value="EGF-like_Ca-bd_dom"/>
</dbReference>
<feature type="disulfide bond" evidence="5">
    <location>
        <begin position="212"/>
        <end position="221"/>
    </location>
</feature>
<feature type="domain" description="EGF-like" evidence="7">
    <location>
        <begin position="304"/>
        <end position="339"/>
    </location>
</feature>
<evidence type="ECO:0000256" key="5">
    <source>
        <dbReference type="PROSITE-ProRule" id="PRU00076"/>
    </source>
</evidence>
<feature type="domain" description="EGF-like" evidence="7">
    <location>
        <begin position="379"/>
        <end position="415"/>
    </location>
</feature>
<evidence type="ECO:0000313" key="9">
    <source>
        <dbReference type="RefSeq" id="XP_022250319.1"/>
    </source>
</evidence>
<evidence type="ECO:0000256" key="1">
    <source>
        <dbReference type="ARBA" id="ARBA00022536"/>
    </source>
</evidence>
<dbReference type="GeneID" id="106466585"/>
<dbReference type="RefSeq" id="XP_022250319.1">
    <property type="nucleotide sequence ID" value="XM_022394611.1"/>
</dbReference>
<evidence type="ECO:0000256" key="2">
    <source>
        <dbReference type="ARBA" id="ARBA00022729"/>
    </source>
</evidence>
<dbReference type="Proteomes" id="UP000694941">
    <property type="component" value="Unplaced"/>
</dbReference>
<evidence type="ECO:0000256" key="4">
    <source>
        <dbReference type="ARBA" id="ARBA00023157"/>
    </source>
</evidence>
<feature type="disulfide bond" evidence="5">
    <location>
        <begin position="405"/>
        <end position="414"/>
    </location>
</feature>
<comment type="caution">
    <text evidence="5">Lacks conserved residue(s) required for the propagation of feature annotation.</text>
</comment>
<dbReference type="InterPro" id="IPR009030">
    <property type="entry name" value="Growth_fac_rcpt_cys_sf"/>
</dbReference>
<reference evidence="9" key="1">
    <citation type="submission" date="2025-08" db="UniProtKB">
        <authorList>
            <consortium name="RefSeq"/>
        </authorList>
    </citation>
    <scope>IDENTIFICATION</scope>
    <source>
        <tissue evidence="9">Muscle</tissue>
    </source>
</reference>
<keyword evidence="8" id="KW-1185">Reference proteome</keyword>
<keyword evidence="6" id="KW-1133">Transmembrane helix</keyword>
<dbReference type="PANTHER" id="PTHR24049">
    <property type="entry name" value="CRUMBS FAMILY MEMBER"/>
    <property type="match status" value="1"/>
</dbReference>
<feature type="domain" description="EGF-like" evidence="7">
    <location>
        <begin position="223"/>
        <end position="264"/>
    </location>
</feature>
<feature type="domain" description="EGF-like" evidence="7">
    <location>
        <begin position="341"/>
        <end position="377"/>
    </location>
</feature>
<dbReference type="SMART" id="SM00181">
    <property type="entry name" value="EGF"/>
    <property type="match status" value="7"/>
</dbReference>
<dbReference type="Pfam" id="PF00008">
    <property type="entry name" value="EGF"/>
    <property type="match status" value="4"/>
</dbReference>
<feature type="domain" description="EGF-like" evidence="7">
    <location>
        <begin position="417"/>
        <end position="453"/>
    </location>
</feature>
<feature type="disulfide bond" evidence="5">
    <location>
        <begin position="443"/>
        <end position="452"/>
    </location>
</feature>
<dbReference type="PROSITE" id="PS00022">
    <property type="entry name" value="EGF_1"/>
    <property type="match status" value="7"/>
</dbReference>
<feature type="disulfide bond" evidence="5">
    <location>
        <begin position="308"/>
        <end position="318"/>
    </location>
</feature>
<keyword evidence="1 5" id="KW-0245">EGF-like domain</keyword>
<dbReference type="CDD" id="cd00054">
    <property type="entry name" value="EGF_CA"/>
    <property type="match status" value="5"/>
</dbReference>
<accession>A0ABM1T363</accession>
<dbReference type="Gene3D" id="2.10.25.10">
    <property type="entry name" value="Laminin"/>
    <property type="match status" value="6"/>
</dbReference>
<keyword evidence="3" id="KW-0677">Repeat</keyword>
<proteinExistence type="predicted"/>
<keyword evidence="2" id="KW-0732">Signal</keyword>
<dbReference type="PROSITE" id="PS00010">
    <property type="entry name" value="ASX_HYDROXYL"/>
    <property type="match status" value="3"/>
</dbReference>
<dbReference type="SMART" id="SM00179">
    <property type="entry name" value="EGF_CA"/>
    <property type="match status" value="6"/>
</dbReference>
<feature type="domain" description="EGF-like" evidence="7">
    <location>
        <begin position="180"/>
        <end position="222"/>
    </location>
</feature>
<feature type="disulfide bond" evidence="5">
    <location>
        <begin position="329"/>
        <end position="338"/>
    </location>
</feature>
<sequence length="586" mass="64194">MGVSLVLSGIGKQRNMDRVGVVGPSRRKLARSRIPAMVSKVRRLAIGQIPGTQVSGKSQPRASDRFDITEPHVLIFCPEESYKSLLAKFERLKLPEDEEACTDGNGNVEVALYNITDKSAVDCKEAHGTSQIIAEWKTKLLDEYIVKPELLDPGVRVFDVTLKSYDSQTTLVWRLNLTIQPQDCAEKSGVALCSEKGTCVSDETKRSFTCQCCPNFGGSYCEESGGCHGNPCKNGGSCLDTTDGIKSNDYRCLCPHGYSGSSCEDKKSLCDHQPCLHNATCRENETVYWCHCPAGFTGRNCESKINECLSNPCVHGVCENGEESFTCYCLPGFGGDHCEFEYDECDSNPCINGGACEDLVAGYKCHCGPGYQGRRCQIKVNLCNPNPCPSPAQCVDKGNNYSCICNSIYNGAGCTQHYNPCFPNPCQNSGSCWPSLDTYFCSCRPGYTGNLCEVQVLYPSKSLGRTLEDAAGYKKDDTLVDSVNVPLDHLHNIYIAAATLAGACLIVVFVVTVCHCRVHKTYQRLFTGSLHGDMCSDAKRLRREDPDRFLLSLRGSVSNLRPCPDGVYEATTIDLSENLDRPLIDS</sequence>
<keyword evidence="4 5" id="KW-1015">Disulfide bond</keyword>
<feature type="transmembrane region" description="Helical" evidence="6">
    <location>
        <begin position="493"/>
        <end position="514"/>
    </location>
</feature>
<dbReference type="PRINTS" id="PR00010">
    <property type="entry name" value="EGFBLOOD"/>
</dbReference>
<evidence type="ECO:0000256" key="3">
    <source>
        <dbReference type="ARBA" id="ARBA00022737"/>
    </source>
</evidence>
<dbReference type="PROSITE" id="PS50026">
    <property type="entry name" value="EGF_3"/>
    <property type="match status" value="7"/>
</dbReference>
<dbReference type="PROSITE" id="PS01187">
    <property type="entry name" value="EGF_CA"/>
    <property type="match status" value="1"/>
</dbReference>
<dbReference type="PROSITE" id="PS01186">
    <property type="entry name" value="EGF_2"/>
    <property type="match status" value="5"/>
</dbReference>
<dbReference type="SUPFAM" id="SSF57196">
    <property type="entry name" value="EGF/Laminin"/>
    <property type="match status" value="3"/>
</dbReference>
<feature type="disulfide bond" evidence="5">
    <location>
        <begin position="254"/>
        <end position="263"/>
    </location>
</feature>
<feature type="disulfide bond" evidence="5">
    <location>
        <begin position="292"/>
        <end position="301"/>
    </location>
</feature>
<dbReference type="InterPro" id="IPR051022">
    <property type="entry name" value="Notch_Cell-Fate_Det"/>
</dbReference>
<gene>
    <name evidence="9" type="primary">LOC106466585</name>
</gene>
<dbReference type="SUPFAM" id="SSF57184">
    <property type="entry name" value="Growth factor receptor domain"/>
    <property type="match status" value="1"/>
</dbReference>
<keyword evidence="6" id="KW-0472">Membrane</keyword>
<dbReference type="InterPro" id="IPR000152">
    <property type="entry name" value="EGF-type_Asp/Asn_hydroxyl_site"/>
</dbReference>
<dbReference type="PANTHER" id="PTHR24049:SF22">
    <property type="entry name" value="DROSOPHILA CRUMBS HOMOLOG"/>
    <property type="match status" value="1"/>
</dbReference>
<keyword evidence="6" id="KW-0812">Transmembrane</keyword>
<evidence type="ECO:0000256" key="6">
    <source>
        <dbReference type="SAM" id="Phobius"/>
    </source>
</evidence>
<protein>
    <submittedName>
        <fullName evidence="9">Fibropellin-1-like</fullName>
    </submittedName>
</protein>
<dbReference type="InterPro" id="IPR000742">
    <property type="entry name" value="EGF"/>
</dbReference>
<organism evidence="8 9">
    <name type="scientific">Limulus polyphemus</name>
    <name type="common">Atlantic horseshoe crab</name>
    <dbReference type="NCBI Taxonomy" id="6850"/>
    <lineage>
        <taxon>Eukaryota</taxon>
        <taxon>Metazoa</taxon>
        <taxon>Ecdysozoa</taxon>
        <taxon>Arthropoda</taxon>
        <taxon>Chelicerata</taxon>
        <taxon>Merostomata</taxon>
        <taxon>Xiphosura</taxon>
        <taxon>Limulidae</taxon>
        <taxon>Limulus</taxon>
    </lineage>
</organism>